<accession>A0AAN8T441</accession>
<dbReference type="InterPro" id="IPR040344">
    <property type="entry name" value="At3g17950-like"/>
</dbReference>
<feature type="compositionally biased region" description="Basic and acidic residues" evidence="1">
    <location>
        <begin position="188"/>
        <end position="197"/>
    </location>
</feature>
<feature type="region of interest" description="Disordered" evidence="1">
    <location>
        <begin position="181"/>
        <end position="203"/>
    </location>
</feature>
<dbReference type="AlphaFoldDB" id="A0AAN8T441"/>
<gene>
    <name evidence="2" type="ORF">RDI58_021483</name>
</gene>
<dbReference type="Proteomes" id="UP001371456">
    <property type="component" value="Unassembled WGS sequence"/>
</dbReference>
<evidence type="ECO:0000313" key="2">
    <source>
        <dbReference type="EMBL" id="KAK6779299.1"/>
    </source>
</evidence>
<name>A0AAN8T441_SOLBU</name>
<dbReference type="PANTHER" id="PTHR33544">
    <property type="entry name" value="DUF4005 DOMAIN-CONTAINING PROTEIN-RELATED"/>
    <property type="match status" value="1"/>
</dbReference>
<sequence>MAQQDEGWPLGLQPLNVRNHGFNGSISFNTLITVSPSSSSHSSSDLDTESTTTSFFHDKSITLGNLIGITSILEFSRRSTRRTIVETKIRDKNNKKNININININKSRTWLFSLCSKLTTDAVNINNINPAPSLGHFLEEERKAAANNNNNNNNNCGLDDFNQLLDHDHSNVNNNSLFISGQIAPPHGNDDESKKGLFEQNDQNGHHGSPLIFSWLCGHLVH</sequence>
<dbReference type="PANTHER" id="PTHR33544:SF3">
    <property type="entry name" value="60S RIBOSOMAL PROTEIN L36"/>
    <property type="match status" value="1"/>
</dbReference>
<evidence type="ECO:0000256" key="1">
    <source>
        <dbReference type="SAM" id="MobiDB-lite"/>
    </source>
</evidence>
<dbReference type="EMBL" id="JBANQN010000009">
    <property type="protein sequence ID" value="KAK6779299.1"/>
    <property type="molecule type" value="Genomic_DNA"/>
</dbReference>
<protein>
    <submittedName>
        <fullName evidence="2">Uncharacterized protein</fullName>
    </submittedName>
</protein>
<proteinExistence type="predicted"/>
<organism evidence="2 3">
    <name type="scientific">Solanum bulbocastanum</name>
    <name type="common">Wild potato</name>
    <dbReference type="NCBI Taxonomy" id="147425"/>
    <lineage>
        <taxon>Eukaryota</taxon>
        <taxon>Viridiplantae</taxon>
        <taxon>Streptophyta</taxon>
        <taxon>Embryophyta</taxon>
        <taxon>Tracheophyta</taxon>
        <taxon>Spermatophyta</taxon>
        <taxon>Magnoliopsida</taxon>
        <taxon>eudicotyledons</taxon>
        <taxon>Gunneridae</taxon>
        <taxon>Pentapetalae</taxon>
        <taxon>asterids</taxon>
        <taxon>lamiids</taxon>
        <taxon>Solanales</taxon>
        <taxon>Solanaceae</taxon>
        <taxon>Solanoideae</taxon>
        <taxon>Solaneae</taxon>
        <taxon>Solanum</taxon>
    </lineage>
</organism>
<reference evidence="2 3" key="1">
    <citation type="submission" date="2024-02" db="EMBL/GenBank/DDBJ databases">
        <title>de novo genome assembly of Solanum bulbocastanum strain 11H21.</title>
        <authorList>
            <person name="Hosaka A.J."/>
        </authorList>
    </citation>
    <scope>NUCLEOTIDE SEQUENCE [LARGE SCALE GENOMIC DNA]</scope>
    <source>
        <tissue evidence="2">Young leaves</tissue>
    </source>
</reference>
<evidence type="ECO:0000313" key="3">
    <source>
        <dbReference type="Proteomes" id="UP001371456"/>
    </source>
</evidence>
<comment type="caution">
    <text evidence="2">The sequence shown here is derived from an EMBL/GenBank/DDBJ whole genome shotgun (WGS) entry which is preliminary data.</text>
</comment>
<keyword evidence="3" id="KW-1185">Reference proteome</keyword>